<dbReference type="PANTHER" id="PTHR35004">
    <property type="entry name" value="TRANSPOSASE RV3428C-RELATED"/>
    <property type="match status" value="1"/>
</dbReference>
<dbReference type="Gene3D" id="1.10.10.60">
    <property type="entry name" value="Homeodomain-like"/>
    <property type="match status" value="1"/>
</dbReference>
<dbReference type="AlphaFoldDB" id="A0A450Z646"/>
<dbReference type="EMBL" id="CAADFS010000070">
    <property type="protein sequence ID" value="VFK49158.1"/>
    <property type="molecule type" value="Genomic_DNA"/>
</dbReference>
<evidence type="ECO:0000313" key="2">
    <source>
        <dbReference type="EMBL" id="VFK49158.1"/>
    </source>
</evidence>
<dbReference type="InterPro" id="IPR017895">
    <property type="entry name" value="HTH_IS408/IS1162_type"/>
</dbReference>
<sequence>MRKIIEVLRLHFEAGLGQRKIAQALHISKGAVGNYLNLARANGLSWPLPQDMDEEKLEQSVSLRSVESSQLLEPDYAIIHQELKRKNVTLQLPWPEYATIHEGNAHHYSHYCHLYRNWADKQKRGMRQRHRAGAKLFINDCGPTVEIIEPDTGEIGKAQVIFVAVLGASNYTYAEAT</sequence>
<feature type="domain" description="HTH IS408-type" evidence="1">
    <location>
        <begin position="4"/>
        <end position="83"/>
    </location>
</feature>
<dbReference type="PROSITE" id="PS50532">
    <property type="entry name" value="HTH_IS408"/>
    <property type="match status" value="1"/>
</dbReference>
<name>A0A450Z646_9GAMM</name>
<accession>A0A450Z646</accession>
<organism evidence="2">
    <name type="scientific">Candidatus Kentrum sp. TC</name>
    <dbReference type="NCBI Taxonomy" id="2126339"/>
    <lineage>
        <taxon>Bacteria</taxon>
        <taxon>Pseudomonadati</taxon>
        <taxon>Pseudomonadota</taxon>
        <taxon>Gammaproteobacteria</taxon>
        <taxon>Candidatus Kentrum</taxon>
    </lineage>
</organism>
<dbReference type="PANTHER" id="PTHR35004:SF8">
    <property type="entry name" value="TRANSPOSASE RV3428C-RELATED"/>
    <property type="match status" value="1"/>
</dbReference>
<reference evidence="2" key="1">
    <citation type="submission" date="2019-02" db="EMBL/GenBank/DDBJ databases">
        <authorList>
            <person name="Gruber-Vodicka R. H."/>
            <person name="Seah K. B. B."/>
        </authorList>
    </citation>
    <scope>NUCLEOTIDE SEQUENCE</scope>
    <source>
        <strain evidence="2">BECK_BZ123</strain>
    </source>
</reference>
<protein>
    <recommendedName>
        <fullName evidence="1">HTH IS408-type domain-containing protein</fullName>
    </recommendedName>
</protein>
<gene>
    <name evidence="2" type="ORF">BECKTC1821D_GA0114238_107014</name>
</gene>
<evidence type="ECO:0000259" key="1">
    <source>
        <dbReference type="PROSITE" id="PS50532"/>
    </source>
</evidence>
<proteinExistence type="predicted"/>